<dbReference type="Pfam" id="PF10502">
    <property type="entry name" value="Peptidase_S26"/>
    <property type="match status" value="1"/>
</dbReference>
<dbReference type="RefSeq" id="WP_224122867.1">
    <property type="nucleotide sequence ID" value="NZ_JAIQZJ010000005.1"/>
</dbReference>
<dbReference type="NCBIfam" id="TIGR02228">
    <property type="entry name" value="sigpep_I_arch"/>
    <property type="match status" value="1"/>
</dbReference>
<dbReference type="Gene3D" id="2.10.109.10">
    <property type="entry name" value="Umud Fragment, subunit A"/>
    <property type="match status" value="1"/>
</dbReference>
<dbReference type="InterPro" id="IPR036286">
    <property type="entry name" value="LexA/Signal_pep-like_sf"/>
</dbReference>
<dbReference type="EMBL" id="JAIQZJ010000005">
    <property type="protein sequence ID" value="MBZ5738492.1"/>
    <property type="molecule type" value="Genomic_DNA"/>
</dbReference>
<comment type="subcellular location">
    <subcellularLocation>
        <location evidence="1">Membrane</location>
    </subcellularLocation>
</comment>
<evidence type="ECO:0000256" key="2">
    <source>
        <dbReference type="ARBA" id="ARBA00022692"/>
    </source>
</evidence>
<feature type="transmembrane region" description="Helical" evidence="6">
    <location>
        <begin position="152"/>
        <end position="174"/>
    </location>
</feature>
<evidence type="ECO:0000256" key="6">
    <source>
        <dbReference type="SAM" id="Phobius"/>
    </source>
</evidence>
<dbReference type="Proteomes" id="UP000780875">
    <property type="component" value="Unassembled WGS sequence"/>
</dbReference>
<dbReference type="CDD" id="cd06530">
    <property type="entry name" value="S26_SPase_I"/>
    <property type="match status" value="1"/>
</dbReference>
<feature type="transmembrane region" description="Helical" evidence="6">
    <location>
        <begin position="20"/>
        <end position="47"/>
    </location>
</feature>
<dbReference type="EC" id="3.4.21.89" evidence="5"/>
<dbReference type="SUPFAM" id="SSF51306">
    <property type="entry name" value="LexA/Signal peptidase"/>
    <property type="match status" value="1"/>
</dbReference>
<name>A0ABS7UCW8_9ACTN</name>
<protein>
    <recommendedName>
        <fullName evidence="5">Signal peptidase I</fullName>
        <ecNumber evidence="5">3.4.21.89</ecNumber>
    </recommendedName>
</protein>
<accession>A0ABS7UCW8</accession>
<sequence length="190" mass="20628">MPGKRRAETVLDGVKRALEWTLIAVVVGGALVTVVVPRVAGATPYAVRTGSMRPDMPPGTLVVVRPVDPDDLRIGAVVTFQPRQDDPTVVTHRIIGQGVDVDGRPVFRTQGDANDAPDPWSIRGGQVLGERWYSVPYLGYVTMLLSSQQRQVAVFVVAGGLLLYSAIMLLGALWDRMRRPPDLPTGIRHA</sequence>
<keyword evidence="3 6" id="KW-1133">Transmembrane helix</keyword>
<evidence type="ECO:0000256" key="5">
    <source>
        <dbReference type="NCBIfam" id="TIGR02228"/>
    </source>
</evidence>
<evidence type="ECO:0000313" key="9">
    <source>
        <dbReference type="Proteomes" id="UP000780875"/>
    </source>
</evidence>
<dbReference type="InterPro" id="IPR019533">
    <property type="entry name" value="Peptidase_S26"/>
</dbReference>
<evidence type="ECO:0000256" key="4">
    <source>
        <dbReference type="ARBA" id="ARBA00023136"/>
    </source>
</evidence>
<evidence type="ECO:0000256" key="1">
    <source>
        <dbReference type="ARBA" id="ARBA00004370"/>
    </source>
</evidence>
<proteinExistence type="predicted"/>
<organism evidence="8 9">
    <name type="scientific">Nocardioides mangrovi</name>
    <dbReference type="NCBI Taxonomy" id="2874580"/>
    <lineage>
        <taxon>Bacteria</taxon>
        <taxon>Bacillati</taxon>
        <taxon>Actinomycetota</taxon>
        <taxon>Actinomycetes</taxon>
        <taxon>Propionibacteriales</taxon>
        <taxon>Nocardioidaceae</taxon>
        <taxon>Nocardioides</taxon>
    </lineage>
</organism>
<feature type="domain" description="Peptidase S26" evidence="7">
    <location>
        <begin position="25"/>
        <end position="97"/>
    </location>
</feature>
<comment type="caution">
    <text evidence="8">The sequence shown here is derived from an EMBL/GenBank/DDBJ whole genome shotgun (WGS) entry which is preliminary data.</text>
</comment>
<dbReference type="PANTHER" id="PTHR10806:SF6">
    <property type="entry name" value="SIGNAL PEPTIDASE COMPLEX CATALYTIC SUBUNIT SEC11"/>
    <property type="match status" value="1"/>
</dbReference>
<dbReference type="GO" id="GO:0009003">
    <property type="term" value="F:signal peptidase activity"/>
    <property type="evidence" value="ECO:0007669"/>
    <property type="project" value="UniProtKB-EC"/>
</dbReference>
<dbReference type="PANTHER" id="PTHR10806">
    <property type="entry name" value="SIGNAL PEPTIDASE COMPLEX CATALYTIC SUBUNIT SEC11"/>
    <property type="match status" value="1"/>
</dbReference>
<reference evidence="8 9" key="1">
    <citation type="submission" date="2021-09" db="EMBL/GenBank/DDBJ databases">
        <title>Whole genome sequence of Nocardioides sp. GBK3QG-3.</title>
        <authorList>
            <person name="Tuo L."/>
        </authorList>
    </citation>
    <scope>NUCLEOTIDE SEQUENCE [LARGE SCALE GENOMIC DNA]</scope>
    <source>
        <strain evidence="8 9">GBK3QG-3</strain>
    </source>
</reference>
<evidence type="ECO:0000313" key="8">
    <source>
        <dbReference type="EMBL" id="MBZ5738492.1"/>
    </source>
</evidence>
<evidence type="ECO:0000256" key="3">
    <source>
        <dbReference type="ARBA" id="ARBA00022989"/>
    </source>
</evidence>
<keyword evidence="9" id="KW-1185">Reference proteome</keyword>
<keyword evidence="8" id="KW-0378">Hydrolase</keyword>
<evidence type="ECO:0000259" key="7">
    <source>
        <dbReference type="Pfam" id="PF10502"/>
    </source>
</evidence>
<gene>
    <name evidence="8" type="ORF">K8U61_10000</name>
</gene>
<keyword evidence="2 6" id="KW-0812">Transmembrane</keyword>
<dbReference type="InterPro" id="IPR001733">
    <property type="entry name" value="Peptidase_S26B"/>
</dbReference>
<keyword evidence="4 6" id="KW-0472">Membrane</keyword>